<reference evidence="2" key="1">
    <citation type="submission" date="2018-10" db="EMBL/GenBank/DDBJ databases">
        <title>Hidden diversity of soil giant viruses.</title>
        <authorList>
            <person name="Schulz F."/>
            <person name="Alteio L."/>
            <person name="Goudeau D."/>
            <person name="Ryan E.M."/>
            <person name="Malmstrom R.R."/>
            <person name="Blanchard J."/>
            <person name="Woyke T."/>
        </authorList>
    </citation>
    <scope>NUCLEOTIDE SEQUENCE</scope>
    <source>
        <strain evidence="2">HYV1</strain>
    </source>
</reference>
<accession>A0A3G5A7W2</accession>
<keyword evidence="1" id="KW-0812">Transmembrane</keyword>
<keyword evidence="1" id="KW-0472">Membrane</keyword>
<sequence length="58" mass="6901">MSIATMIKYPNVLNFIIYLIFQFFYQLKKLNKRLNNTFICENSSILYETRTNTGINSN</sequence>
<evidence type="ECO:0000313" key="2">
    <source>
        <dbReference type="EMBL" id="AYV83370.1"/>
    </source>
</evidence>
<protein>
    <submittedName>
        <fullName evidence="2">Uncharacterized protein</fullName>
    </submittedName>
</protein>
<evidence type="ECO:0000256" key="1">
    <source>
        <dbReference type="SAM" id="Phobius"/>
    </source>
</evidence>
<feature type="transmembrane region" description="Helical" evidence="1">
    <location>
        <begin position="6"/>
        <end position="25"/>
    </location>
</feature>
<proteinExistence type="predicted"/>
<keyword evidence="1" id="KW-1133">Transmembrane helix</keyword>
<organism evidence="2">
    <name type="scientific">Hyperionvirus sp</name>
    <dbReference type="NCBI Taxonomy" id="2487770"/>
    <lineage>
        <taxon>Viruses</taxon>
        <taxon>Varidnaviria</taxon>
        <taxon>Bamfordvirae</taxon>
        <taxon>Nucleocytoviricota</taxon>
        <taxon>Megaviricetes</taxon>
        <taxon>Imitervirales</taxon>
        <taxon>Mimiviridae</taxon>
        <taxon>Klosneuvirinae</taxon>
    </lineage>
</organism>
<dbReference type="EMBL" id="MK072388">
    <property type="protein sequence ID" value="AYV83370.1"/>
    <property type="molecule type" value="Genomic_DNA"/>
</dbReference>
<name>A0A3G5A7W2_9VIRU</name>
<gene>
    <name evidence="2" type="ORF">Hyperionvirus6_51</name>
</gene>